<dbReference type="SUPFAM" id="SSF48452">
    <property type="entry name" value="TPR-like"/>
    <property type="match status" value="1"/>
</dbReference>
<dbReference type="EMBL" id="QASN01000019">
    <property type="protein sequence ID" value="PTU74153.1"/>
    <property type="molecule type" value="Genomic_DNA"/>
</dbReference>
<reference evidence="2 3" key="1">
    <citation type="submission" date="2018-04" db="EMBL/GenBank/DDBJ databases">
        <title>Pseudomonas sp. nov., isolated from mangrove soil.</title>
        <authorList>
            <person name="Chen C."/>
        </authorList>
    </citation>
    <scope>NUCLEOTIDE SEQUENCE [LARGE SCALE GENOMIC DNA]</scope>
    <source>
        <strain evidence="2 3">TC-11</strain>
    </source>
</reference>
<sequence>MRRLLLVLFFSSLPLAVVHAAQMIDPRVFTALQKAQQAQQKGDYQAARQALAAVQAKPDSLEQVMLWRSQGYLAWAEGDAGKAASLLEKVVASGKLEGEQQREDHANLARLSLAAGRHGRVVELLSPVPSDASSEVLQMLVQAYQGLGQPAKALPLAERYVQANPKVDDDWLQFLVSLNADLKRYSAAERWQRQLLGRHPDDARRWRQLAGLQQLSGEQHKALATLRAAHRKGLRFSAEELDQLVLLASAAGQPWQGAKLLEGLLADGTLARNAVREERLGLLWWQARERSKAVGVYRDLAQRSGNAKHWLQVAQLELEQSRWRAGLDALAAAEKAGAERAKVRQWREWAQSQLEFDGAPHLARAN</sequence>
<proteinExistence type="predicted"/>
<evidence type="ECO:0000313" key="2">
    <source>
        <dbReference type="EMBL" id="PTU74153.1"/>
    </source>
</evidence>
<keyword evidence="3" id="KW-1185">Reference proteome</keyword>
<evidence type="ECO:0000313" key="3">
    <source>
        <dbReference type="Proteomes" id="UP000244064"/>
    </source>
</evidence>
<dbReference type="AlphaFoldDB" id="A0A2T5P8V1"/>
<evidence type="ECO:0008006" key="4">
    <source>
        <dbReference type="Google" id="ProtNLM"/>
    </source>
</evidence>
<dbReference type="Gene3D" id="1.25.40.10">
    <property type="entry name" value="Tetratricopeptide repeat domain"/>
    <property type="match status" value="1"/>
</dbReference>
<dbReference type="OrthoDB" id="6785873at2"/>
<name>A0A2T5P8V1_9PSED</name>
<feature type="chain" id="PRO_5015394881" description="Tetratricopeptide repeat protein" evidence="1">
    <location>
        <begin position="21"/>
        <end position="366"/>
    </location>
</feature>
<dbReference type="Proteomes" id="UP000244064">
    <property type="component" value="Unassembled WGS sequence"/>
</dbReference>
<keyword evidence="1" id="KW-0732">Signal</keyword>
<comment type="caution">
    <text evidence="2">The sequence shown here is derived from an EMBL/GenBank/DDBJ whole genome shotgun (WGS) entry which is preliminary data.</text>
</comment>
<accession>A0A2T5P8V1</accession>
<feature type="signal peptide" evidence="1">
    <location>
        <begin position="1"/>
        <end position="20"/>
    </location>
</feature>
<protein>
    <recommendedName>
        <fullName evidence="4">Tetratricopeptide repeat protein</fullName>
    </recommendedName>
</protein>
<dbReference type="RefSeq" id="WP_108107632.1">
    <property type="nucleotide sequence ID" value="NZ_QASN01000019.1"/>
</dbReference>
<organism evidence="2 3">
    <name type="scientific">Pseudomonas mangrovi</name>
    <dbReference type="NCBI Taxonomy" id="2161748"/>
    <lineage>
        <taxon>Bacteria</taxon>
        <taxon>Pseudomonadati</taxon>
        <taxon>Pseudomonadota</taxon>
        <taxon>Gammaproteobacteria</taxon>
        <taxon>Pseudomonadales</taxon>
        <taxon>Pseudomonadaceae</taxon>
        <taxon>Pseudomonas</taxon>
    </lineage>
</organism>
<evidence type="ECO:0000256" key="1">
    <source>
        <dbReference type="SAM" id="SignalP"/>
    </source>
</evidence>
<gene>
    <name evidence="2" type="ORF">DBO85_12410</name>
</gene>
<dbReference type="InterPro" id="IPR011990">
    <property type="entry name" value="TPR-like_helical_dom_sf"/>
</dbReference>